<comment type="subcellular location">
    <subcellularLocation>
        <location evidence="1">Membrane</location>
        <topology evidence="1">Multi-pass membrane protein</topology>
    </subcellularLocation>
</comment>
<comment type="caution">
    <text evidence="7">The sequence shown here is derived from an EMBL/GenBank/DDBJ whole genome shotgun (WGS) entry which is preliminary data.</text>
</comment>
<dbReference type="Pfam" id="PF05653">
    <property type="entry name" value="Mg_trans_NIPA"/>
    <property type="match status" value="1"/>
</dbReference>
<feature type="transmembrane region" description="Helical" evidence="6">
    <location>
        <begin position="68"/>
        <end position="87"/>
    </location>
</feature>
<evidence type="ECO:0000313" key="8">
    <source>
        <dbReference type="Proteomes" id="UP000764110"/>
    </source>
</evidence>
<gene>
    <name evidence="7" type="ORF">MHUMG1_08239</name>
</gene>
<keyword evidence="8" id="KW-1185">Reference proteome</keyword>
<feature type="transmembrane region" description="Helical" evidence="6">
    <location>
        <begin position="162"/>
        <end position="182"/>
    </location>
</feature>
<dbReference type="Proteomes" id="UP000764110">
    <property type="component" value="Unassembled WGS sequence"/>
</dbReference>
<dbReference type="SUPFAM" id="SSF103481">
    <property type="entry name" value="Multidrug resistance efflux transporter EmrE"/>
    <property type="match status" value="1"/>
</dbReference>
<feature type="region of interest" description="Disordered" evidence="5">
    <location>
        <begin position="357"/>
        <end position="443"/>
    </location>
</feature>
<evidence type="ECO:0000256" key="1">
    <source>
        <dbReference type="ARBA" id="ARBA00004141"/>
    </source>
</evidence>
<name>A0A9P8M529_9HYPO</name>
<dbReference type="AlphaFoldDB" id="A0A9P8M529"/>
<reference evidence="7 8" key="1">
    <citation type="submission" date="2020-07" db="EMBL/GenBank/DDBJ databases">
        <title>Metarhizium humberi genome.</title>
        <authorList>
            <person name="Lysoe E."/>
        </authorList>
    </citation>
    <scope>NUCLEOTIDE SEQUENCE [LARGE SCALE GENOMIC DNA]</scope>
    <source>
        <strain evidence="7 8">ESALQ1638</strain>
    </source>
</reference>
<dbReference type="GO" id="GO:0015095">
    <property type="term" value="F:magnesium ion transmembrane transporter activity"/>
    <property type="evidence" value="ECO:0007669"/>
    <property type="project" value="InterPro"/>
</dbReference>
<feature type="transmembrane region" description="Helical" evidence="6">
    <location>
        <begin position="41"/>
        <end position="62"/>
    </location>
</feature>
<dbReference type="PANTHER" id="PTHR12570">
    <property type="match status" value="1"/>
</dbReference>
<keyword evidence="2 6" id="KW-0812">Transmembrane</keyword>
<feature type="transmembrane region" description="Helical" evidence="6">
    <location>
        <begin position="134"/>
        <end position="150"/>
    </location>
</feature>
<evidence type="ECO:0000256" key="6">
    <source>
        <dbReference type="SAM" id="Phobius"/>
    </source>
</evidence>
<accession>A0A9P8M529</accession>
<feature type="compositionally biased region" description="Basic and acidic residues" evidence="5">
    <location>
        <begin position="434"/>
        <end position="443"/>
    </location>
</feature>
<evidence type="ECO:0000313" key="7">
    <source>
        <dbReference type="EMBL" id="KAH0593917.1"/>
    </source>
</evidence>
<organism evidence="7 8">
    <name type="scientific">Metarhizium humberi</name>
    <dbReference type="NCBI Taxonomy" id="2596975"/>
    <lineage>
        <taxon>Eukaryota</taxon>
        <taxon>Fungi</taxon>
        <taxon>Dikarya</taxon>
        <taxon>Ascomycota</taxon>
        <taxon>Pezizomycotina</taxon>
        <taxon>Sordariomycetes</taxon>
        <taxon>Hypocreomycetidae</taxon>
        <taxon>Hypocreales</taxon>
        <taxon>Clavicipitaceae</taxon>
        <taxon>Metarhizium</taxon>
    </lineage>
</organism>
<dbReference type="GO" id="GO:0016020">
    <property type="term" value="C:membrane"/>
    <property type="evidence" value="ECO:0007669"/>
    <property type="project" value="UniProtKB-SubCell"/>
</dbReference>
<evidence type="ECO:0000256" key="5">
    <source>
        <dbReference type="SAM" id="MobiDB-lite"/>
    </source>
</evidence>
<evidence type="ECO:0008006" key="9">
    <source>
        <dbReference type="Google" id="ProtNLM"/>
    </source>
</evidence>
<keyword evidence="4 6" id="KW-0472">Membrane</keyword>
<feature type="transmembrane region" description="Helical" evidence="6">
    <location>
        <begin position="94"/>
        <end position="114"/>
    </location>
</feature>
<evidence type="ECO:0000256" key="3">
    <source>
        <dbReference type="ARBA" id="ARBA00022989"/>
    </source>
</evidence>
<protein>
    <recommendedName>
        <fullName evidence="9">DUF803 domain membrane protein</fullName>
    </recommendedName>
</protein>
<keyword evidence="3 6" id="KW-1133">Transmembrane helix</keyword>
<feature type="transmembrane region" description="Helical" evidence="6">
    <location>
        <begin position="263"/>
        <end position="281"/>
    </location>
</feature>
<evidence type="ECO:0000256" key="4">
    <source>
        <dbReference type="ARBA" id="ARBA00023136"/>
    </source>
</evidence>
<dbReference type="PANTHER" id="PTHR12570:SF85">
    <property type="entry name" value="DUF803 DOMAIN MEMBRANE PROTEIN (AFU_ORTHOLOGUE AFUA_1G15880)"/>
    <property type="match status" value="1"/>
</dbReference>
<dbReference type="EMBL" id="JACEFI010000018">
    <property type="protein sequence ID" value="KAH0593917.1"/>
    <property type="molecule type" value="Genomic_DNA"/>
</dbReference>
<feature type="transmembrane region" description="Helical" evidence="6">
    <location>
        <begin position="202"/>
        <end position="219"/>
    </location>
</feature>
<feature type="compositionally biased region" description="Basic and acidic residues" evidence="5">
    <location>
        <begin position="394"/>
        <end position="419"/>
    </location>
</feature>
<feature type="transmembrane region" description="Helical" evidence="6">
    <location>
        <begin position="231"/>
        <end position="251"/>
    </location>
</feature>
<sequence length="601" mass="65102">MTQAESIPRTSADLGNPQGLMDARKNQGFNGDGFEYLRNPLWWLGICSLVLGEICNFAAYAFAPAILVTPLGALSVIFGAVMGSFLLNEQLGPVGRSGIAICLLGAVLVIIHAPPEQPVETIDQILDYALQPGFLLYALAVLGTVVFLIYKVAPVYGKKHALVYLSVCSLVGSISIMGIKALGMALKLTFSGNNQFTHPSTYAFLLLSAGCIVVQMNYFNKALASFPANIVNPLYYVTFTTATLSASLILYGGLSIKNVVTNLSLLLGLLVTFIGVIILNLSQRDAGIRNSVTRGSFERIPFQSLSNASSASLANNYYYSRQPRQQRSSAVLPPSGPAAVHLDHLPRDGRRALAQEKHDGVGNLLRLNQRPQSSPVRRRDILKHHAPNHGGVDGARRNAIDPEPDRRPRLRKGASEPKNRVLRSHVSRRVGNAPDRRHGAHVDDAGKSVDARACTRLARRPDEPVQLGIDVPRPQHVDVPELAQVLVARLRRLGRAQDAGAVHQPAELDALLRPCGDLAKHGADVLPRGDVDVCVVRLPAGEPCVCRDVAGHVDDVHLRRELEQLPDCAFADPGSASCDDECFPEETHDEVELTCLVQKVV</sequence>
<dbReference type="InterPro" id="IPR037185">
    <property type="entry name" value="EmrE-like"/>
</dbReference>
<dbReference type="InterPro" id="IPR008521">
    <property type="entry name" value="Mg_trans_NIPA"/>
</dbReference>
<proteinExistence type="predicted"/>
<evidence type="ECO:0000256" key="2">
    <source>
        <dbReference type="ARBA" id="ARBA00022692"/>
    </source>
</evidence>